<evidence type="ECO:0008006" key="4">
    <source>
        <dbReference type="Google" id="ProtNLM"/>
    </source>
</evidence>
<feature type="signal peptide" evidence="1">
    <location>
        <begin position="1"/>
        <end position="21"/>
    </location>
</feature>
<accession>A0A840MEM6</accession>
<dbReference type="EMBL" id="JACHHY010000004">
    <property type="protein sequence ID" value="MBB5017714.1"/>
    <property type="molecule type" value="Genomic_DNA"/>
</dbReference>
<protein>
    <recommendedName>
        <fullName evidence="4">DUF4034 domain-containing protein</fullName>
    </recommendedName>
</protein>
<comment type="caution">
    <text evidence="2">The sequence shown here is derived from an EMBL/GenBank/DDBJ whole genome shotgun (WGS) entry which is preliminary data.</text>
</comment>
<evidence type="ECO:0000313" key="3">
    <source>
        <dbReference type="Proteomes" id="UP000575898"/>
    </source>
</evidence>
<dbReference type="AlphaFoldDB" id="A0A840MEM6"/>
<sequence>MKRLAHLMCAGLLGATTLTWASGGWEPDSRFFANQMPDRPIEAVITHPGNVYPEYRIAFLVHAWLVMNNRPLPTTLGHDMDHACCDQYRDYTAEAGGAAQDWTEAAKDLLGDANVPDAAKWFEGQYMESLNCYADAFNNAKATLEARQKSYPQETRWLKDWATGQNTVFENCDKQHVLPADAPANAPTWLKADRAYQQAAALFYQGEFTQAAQRFAFIAKDSQSPWSGMAPYLQARALVRTLGAGVNLNENGKTGFTPDQRKLSQTIEQLLLGVLKDPKREAYHSMARRLLRHSQTMTLPPETLLDMLGASLSNGGKPSSQDPAADFRNDLATLSSVYYRTTPTQRKPAKDDLIQWITAIKTRFNANEPSPPAAQARAQWQQTGKAHWLLAAMALGNPVQPEFTPLQEAAQAIHADPKHPAYLPISLQLARSQYLKQDWPALRATALALQKHPAVVQSASEQNIIKSLLLPTANNLDEFKQWSARQVVLRTDPETEKQQPTQQAEQQWDIDAISTFNALPLPAMVRLAERQVLANEKINTNGRGIWEIIWSRAVLLENWPIAKQAAEMQLKQLAEAKTPIPTLLKQFSEATAPEQWKRLALYRFAAKDEVVTPPLLPQDATLSPAPLLEMSLRDTYPDYSNHKWCELGATNQPAPLWLSPDEKQLWADEQNKLKAIPPDSVYYGQAVMAYAKTSPDDPMVAQMLSVAIKMSRYACKKPEVGTVSKQAFQLLKSKYAKSDWANQTKYWYEGR</sequence>
<keyword evidence="1" id="KW-0732">Signal</keyword>
<reference evidence="2 3" key="1">
    <citation type="submission" date="2020-08" db="EMBL/GenBank/DDBJ databases">
        <title>Genomic Encyclopedia of Type Strains, Phase IV (KMG-IV): sequencing the most valuable type-strain genomes for metagenomic binning, comparative biology and taxonomic classification.</title>
        <authorList>
            <person name="Goeker M."/>
        </authorList>
    </citation>
    <scope>NUCLEOTIDE SEQUENCE [LARGE SCALE GENOMIC DNA]</scope>
    <source>
        <strain evidence="2 3">DSM 27165</strain>
    </source>
</reference>
<feature type="chain" id="PRO_5032356949" description="DUF4034 domain-containing protein" evidence="1">
    <location>
        <begin position="22"/>
        <end position="751"/>
    </location>
</feature>
<organism evidence="2 3">
    <name type="scientific">Chitinivorax tropicus</name>
    <dbReference type="NCBI Taxonomy" id="714531"/>
    <lineage>
        <taxon>Bacteria</taxon>
        <taxon>Pseudomonadati</taxon>
        <taxon>Pseudomonadota</taxon>
        <taxon>Betaproteobacteria</taxon>
        <taxon>Chitinivorax</taxon>
    </lineage>
</organism>
<evidence type="ECO:0000256" key="1">
    <source>
        <dbReference type="SAM" id="SignalP"/>
    </source>
</evidence>
<proteinExistence type="predicted"/>
<dbReference type="RefSeq" id="WP_184035917.1">
    <property type="nucleotide sequence ID" value="NZ_JACHHY010000004.1"/>
</dbReference>
<gene>
    <name evidence="2" type="ORF">HNQ59_000983</name>
</gene>
<evidence type="ECO:0000313" key="2">
    <source>
        <dbReference type="EMBL" id="MBB5017714.1"/>
    </source>
</evidence>
<keyword evidence="3" id="KW-1185">Reference proteome</keyword>
<dbReference type="Proteomes" id="UP000575898">
    <property type="component" value="Unassembled WGS sequence"/>
</dbReference>
<name>A0A840MEM6_9PROT</name>